<dbReference type="RefSeq" id="WP_083970241.1">
    <property type="nucleotide sequence ID" value="NZ_CP098827.1"/>
</dbReference>
<proteinExistence type="predicted"/>
<dbReference type="InterPro" id="IPR050469">
    <property type="entry name" value="Diguanylate_Cyclase"/>
</dbReference>
<dbReference type="CDD" id="cd01949">
    <property type="entry name" value="GGDEF"/>
    <property type="match status" value="1"/>
</dbReference>
<dbReference type="SUPFAM" id="SSF55781">
    <property type="entry name" value="GAF domain-like"/>
    <property type="match status" value="1"/>
</dbReference>
<dbReference type="SUPFAM" id="SSF55073">
    <property type="entry name" value="Nucleotide cyclase"/>
    <property type="match status" value="1"/>
</dbReference>
<dbReference type="NCBIfam" id="TIGR00254">
    <property type="entry name" value="GGDEF"/>
    <property type="match status" value="1"/>
</dbReference>
<dbReference type="AlphaFoldDB" id="A0AAU7KF40"/>
<evidence type="ECO:0000256" key="3">
    <source>
        <dbReference type="ARBA" id="ARBA00034247"/>
    </source>
</evidence>
<dbReference type="SMART" id="SM00065">
    <property type="entry name" value="GAF"/>
    <property type="match status" value="1"/>
</dbReference>
<gene>
    <name evidence="6" type="ORF">NFG58_16495</name>
</gene>
<dbReference type="PANTHER" id="PTHR45138:SF9">
    <property type="entry name" value="DIGUANYLATE CYCLASE DGCM-RELATED"/>
    <property type="match status" value="1"/>
</dbReference>
<reference evidence="6" key="1">
    <citation type="submission" date="2022-06" db="EMBL/GenBank/DDBJ databases">
        <title>A novel DMS-producing enzyme.</title>
        <authorList>
            <person name="Zhang Y."/>
        </authorList>
    </citation>
    <scope>NUCLEOTIDE SEQUENCE</scope>
    <source>
        <strain evidence="6">RT37</strain>
    </source>
</reference>
<evidence type="ECO:0000256" key="2">
    <source>
        <dbReference type="ARBA" id="ARBA00012528"/>
    </source>
</evidence>
<feature type="domain" description="GGDEF" evidence="5">
    <location>
        <begin position="223"/>
        <end position="356"/>
    </location>
</feature>
<dbReference type="InterPro" id="IPR043128">
    <property type="entry name" value="Rev_trsase/Diguanyl_cyclase"/>
</dbReference>
<feature type="region of interest" description="Disordered" evidence="4">
    <location>
        <begin position="1"/>
        <end position="21"/>
    </location>
</feature>
<dbReference type="Pfam" id="PF01590">
    <property type="entry name" value="GAF"/>
    <property type="match status" value="1"/>
</dbReference>
<dbReference type="InterPro" id="IPR029787">
    <property type="entry name" value="Nucleotide_cyclase"/>
</dbReference>
<dbReference type="InterPro" id="IPR000160">
    <property type="entry name" value="GGDEF_dom"/>
</dbReference>
<name>A0AAU7KF40_9GAMM</name>
<evidence type="ECO:0000313" key="6">
    <source>
        <dbReference type="EMBL" id="XBO70204.1"/>
    </source>
</evidence>
<comment type="cofactor">
    <cofactor evidence="1">
        <name>Mg(2+)</name>
        <dbReference type="ChEBI" id="CHEBI:18420"/>
    </cofactor>
</comment>
<organism evidence="6">
    <name type="scientific">Halomonas sp. RT37</name>
    <dbReference type="NCBI Taxonomy" id="2950872"/>
    <lineage>
        <taxon>Bacteria</taxon>
        <taxon>Pseudomonadati</taxon>
        <taxon>Pseudomonadota</taxon>
        <taxon>Gammaproteobacteria</taxon>
        <taxon>Oceanospirillales</taxon>
        <taxon>Halomonadaceae</taxon>
        <taxon>Halomonas</taxon>
    </lineage>
</organism>
<dbReference type="InterPro" id="IPR003018">
    <property type="entry name" value="GAF"/>
</dbReference>
<dbReference type="PANTHER" id="PTHR45138">
    <property type="entry name" value="REGULATORY COMPONENTS OF SENSORY TRANSDUCTION SYSTEM"/>
    <property type="match status" value="1"/>
</dbReference>
<evidence type="ECO:0000256" key="4">
    <source>
        <dbReference type="SAM" id="MobiDB-lite"/>
    </source>
</evidence>
<protein>
    <recommendedName>
        <fullName evidence="2">diguanylate cyclase</fullName>
        <ecNumber evidence="2">2.7.7.65</ecNumber>
    </recommendedName>
</protein>
<sequence>MTLEQTRQDSKRSSSAQRDDDAVSLRADLTIELPIRFVHELSAAESLQDVLDTVARWSSTVFGANRASITLAQSETELTLIAMEGNNAIPMDQPVPIYGTMVGRVYRTRQAEYAERFDGSPDLDCQMLSAKGLGCCLDVPMISGSRCVGTMNIAHESPNAFTDEDRERLQAMAHWVAASIRIHHQIEEMEVLSETDPLTGVCNRRAFATRFATLAKRWQRGKGALGVALVDLDHFKSINDTYGHESGDRVLVAVAKALDASFRKSDLIARMGGEEFCVVMADVDKPALMSALERFNLALSELEIPVADSVIRVTASIGALLIDSDSADLDSLVNQADQAMYKAKTNGRNRVEFVHVTQ</sequence>
<evidence type="ECO:0000259" key="5">
    <source>
        <dbReference type="PROSITE" id="PS50887"/>
    </source>
</evidence>
<dbReference type="GO" id="GO:0052621">
    <property type="term" value="F:diguanylate cyclase activity"/>
    <property type="evidence" value="ECO:0007669"/>
    <property type="project" value="UniProtKB-EC"/>
</dbReference>
<dbReference type="Gene3D" id="3.30.70.270">
    <property type="match status" value="1"/>
</dbReference>
<dbReference type="EC" id="2.7.7.65" evidence="2"/>
<dbReference type="EMBL" id="CP098827">
    <property type="protein sequence ID" value="XBO70204.1"/>
    <property type="molecule type" value="Genomic_DNA"/>
</dbReference>
<dbReference type="PROSITE" id="PS50887">
    <property type="entry name" value="GGDEF"/>
    <property type="match status" value="1"/>
</dbReference>
<dbReference type="Gene3D" id="3.30.450.40">
    <property type="match status" value="1"/>
</dbReference>
<dbReference type="SMART" id="SM00267">
    <property type="entry name" value="GGDEF"/>
    <property type="match status" value="1"/>
</dbReference>
<comment type="catalytic activity">
    <reaction evidence="3">
        <text>2 GTP = 3',3'-c-di-GMP + 2 diphosphate</text>
        <dbReference type="Rhea" id="RHEA:24898"/>
        <dbReference type="ChEBI" id="CHEBI:33019"/>
        <dbReference type="ChEBI" id="CHEBI:37565"/>
        <dbReference type="ChEBI" id="CHEBI:58805"/>
        <dbReference type="EC" id="2.7.7.65"/>
    </reaction>
</comment>
<dbReference type="InterPro" id="IPR029016">
    <property type="entry name" value="GAF-like_dom_sf"/>
</dbReference>
<dbReference type="FunFam" id="3.30.70.270:FF:000001">
    <property type="entry name" value="Diguanylate cyclase domain protein"/>
    <property type="match status" value="1"/>
</dbReference>
<accession>A0AAU7KF40</accession>
<evidence type="ECO:0000256" key="1">
    <source>
        <dbReference type="ARBA" id="ARBA00001946"/>
    </source>
</evidence>
<dbReference type="Pfam" id="PF00990">
    <property type="entry name" value="GGDEF"/>
    <property type="match status" value="1"/>
</dbReference>